<feature type="compositionally biased region" description="Acidic residues" evidence="2">
    <location>
        <begin position="147"/>
        <end position="167"/>
    </location>
</feature>
<dbReference type="AlphaFoldDB" id="A0A0L7RDC4"/>
<dbReference type="GO" id="GO:0051131">
    <property type="term" value="P:chaperone-mediated protein complex assembly"/>
    <property type="evidence" value="ECO:0007669"/>
    <property type="project" value="TreeGrafter"/>
</dbReference>
<dbReference type="STRING" id="597456.A0A0L7RDC4"/>
<keyword evidence="5" id="KW-1185">Reference proteome</keyword>
<evidence type="ECO:0000256" key="1">
    <source>
        <dbReference type="ARBA" id="ARBA00025733"/>
    </source>
</evidence>
<sequence>LPPPPVLWAQRRDIIYLTICLEDCKDPVINIEPQMIYFKGVGGTEQKMHELTINLYEEINPILTQQKLRGRTLELILTRKKSGPYWPRLTKEKTKAHWLKSDFNKWKDEDDSDDDADTKGGSDLEEMMRQMGGLGGSEGSKPHLDDLDSSDESEGMDSDFDDIPDLE</sequence>
<dbReference type="GO" id="GO:0051087">
    <property type="term" value="F:protein-folding chaperone binding"/>
    <property type="evidence" value="ECO:0007669"/>
    <property type="project" value="TreeGrafter"/>
</dbReference>
<organism evidence="4 5">
    <name type="scientific">Habropoda laboriosa</name>
    <dbReference type="NCBI Taxonomy" id="597456"/>
    <lineage>
        <taxon>Eukaryota</taxon>
        <taxon>Metazoa</taxon>
        <taxon>Ecdysozoa</taxon>
        <taxon>Arthropoda</taxon>
        <taxon>Hexapoda</taxon>
        <taxon>Insecta</taxon>
        <taxon>Pterygota</taxon>
        <taxon>Neoptera</taxon>
        <taxon>Endopterygota</taxon>
        <taxon>Hymenoptera</taxon>
        <taxon>Apocrita</taxon>
        <taxon>Aculeata</taxon>
        <taxon>Apoidea</taxon>
        <taxon>Anthophila</taxon>
        <taxon>Apidae</taxon>
        <taxon>Habropoda</taxon>
    </lineage>
</organism>
<name>A0A0L7RDC4_9HYME</name>
<dbReference type="GO" id="GO:0006457">
    <property type="term" value="P:protein folding"/>
    <property type="evidence" value="ECO:0007669"/>
    <property type="project" value="TreeGrafter"/>
</dbReference>
<dbReference type="Proteomes" id="UP000053825">
    <property type="component" value="Unassembled WGS sequence"/>
</dbReference>
<dbReference type="GO" id="GO:0005829">
    <property type="term" value="C:cytosol"/>
    <property type="evidence" value="ECO:0007669"/>
    <property type="project" value="TreeGrafter"/>
</dbReference>
<feature type="domain" description="CS" evidence="3">
    <location>
        <begin position="1"/>
        <end position="90"/>
    </location>
</feature>
<feature type="non-terminal residue" evidence="4">
    <location>
        <position position="1"/>
    </location>
</feature>
<dbReference type="CDD" id="cd06465">
    <property type="entry name" value="p23_hB-ind1_like"/>
    <property type="match status" value="1"/>
</dbReference>
<protein>
    <recommendedName>
        <fullName evidence="3">CS domain-containing protein</fullName>
    </recommendedName>
</protein>
<feature type="region of interest" description="Disordered" evidence="2">
    <location>
        <begin position="105"/>
        <end position="167"/>
    </location>
</feature>
<dbReference type="OrthoDB" id="1564555at2759"/>
<dbReference type="InterPro" id="IPR008978">
    <property type="entry name" value="HSP20-like_chaperone"/>
</dbReference>
<proteinExistence type="inferred from homology"/>
<dbReference type="GO" id="GO:0051879">
    <property type="term" value="F:Hsp90 protein binding"/>
    <property type="evidence" value="ECO:0007669"/>
    <property type="project" value="InterPro"/>
</dbReference>
<evidence type="ECO:0000313" key="5">
    <source>
        <dbReference type="Proteomes" id="UP000053825"/>
    </source>
</evidence>
<feature type="compositionally biased region" description="Basic and acidic residues" evidence="2">
    <location>
        <begin position="117"/>
        <end position="128"/>
    </location>
</feature>
<dbReference type="PANTHER" id="PTHR22932">
    <property type="entry name" value="TELOMERASE-BINDING PROTEIN P23 HSP90 CO-CHAPERONE"/>
    <property type="match status" value="1"/>
</dbReference>
<evidence type="ECO:0000256" key="2">
    <source>
        <dbReference type="SAM" id="MobiDB-lite"/>
    </source>
</evidence>
<dbReference type="Gene3D" id="2.60.40.790">
    <property type="match status" value="1"/>
</dbReference>
<dbReference type="InterPro" id="IPR007052">
    <property type="entry name" value="CS_dom"/>
</dbReference>
<comment type="similarity">
    <text evidence="1">Belongs to the p23/wos2 family.</text>
</comment>
<dbReference type="FunFam" id="2.60.40.790:FF:000013">
    <property type="entry name" value="Very-long-chain (3R)-3-hydroxyacyl-CoA dehydratase"/>
    <property type="match status" value="1"/>
</dbReference>
<evidence type="ECO:0000313" key="4">
    <source>
        <dbReference type="EMBL" id="KOC68824.1"/>
    </source>
</evidence>
<accession>A0A0L7RDC4</accession>
<evidence type="ECO:0000259" key="3">
    <source>
        <dbReference type="PROSITE" id="PS51203"/>
    </source>
</evidence>
<dbReference type="EMBL" id="KQ414614">
    <property type="protein sequence ID" value="KOC68824.1"/>
    <property type="molecule type" value="Genomic_DNA"/>
</dbReference>
<gene>
    <name evidence="4" type="ORF">WH47_10812</name>
</gene>
<dbReference type="SUPFAM" id="SSF49764">
    <property type="entry name" value="HSP20-like chaperones"/>
    <property type="match status" value="1"/>
</dbReference>
<dbReference type="PANTHER" id="PTHR22932:SF1">
    <property type="entry name" value="CO-CHAPERONE PROTEIN DAF-41"/>
    <property type="match status" value="1"/>
</dbReference>
<dbReference type="GO" id="GO:0005634">
    <property type="term" value="C:nucleus"/>
    <property type="evidence" value="ECO:0007669"/>
    <property type="project" value="TreeGrafter"/>
</dbReference>
<dbReference type="PROSITE" id="PS51203">
    <property type="entry name" value="CS"/>
    <property type="match status" value="1"/>
</dbReference>
<reference evidence="4 5" key="1">
    <citation type="submission" date="2015-07" db="EMBL/GenBank/DDBJ databases">
        <title>The genome of Habropoda laboriosa.</title>
        <authorList>
            <person name="Pan H."/>
            <person name="Kapheim K."/>
        </authorList>
    </citation>
    <scope>NUCLEOTIDE SEQUENCE [LARGE SCALE GENOMIC DNA]</scope>
    <source>
        <strain evidence="4">0110345459</strain>
    </source>
</reference>
<dbReference type="InterPro" id="IPR045250">
    <property type="entry name" value="p23-like"/>
</dbReference>